<keyword evidence="1" id="KW-0378">Hydrolase</keyword>
<dbReference type="SFLD" id="SFLDS00003">
    <property type="entry name" value="Haloacid_Dehalogenase"/>
    <property type="match status" value="1"/>
</dbReference>
<organism evidence="1 2">
    <name type="scientific">Murinocardiopsis flavida</name>
    <dbReference type="NCBI Taxonomy" id="645275"/>
    <lineage>
        <taxon>Bacteria</taxon>
        <taxon>Bacillati</taxon>
        <taxon>Actinomycetota</taxon>
        <taxon>Actinomycetes</taxon>
        <taxon>Streptosporangiales</taxon>
        <taxon>Nocardiopsidaceae</taxon>
        <taxon>Murinocardiopsis</taxon>
    </lineage>
</organism>
<dbReference type="GO" id="GO:0006281">
    <property type="term" value="P:DNA repair"/>
    <property type="evidence" value="ECO:0007669"/>
    <property type="project" value="TreeGrafter"/>
</dbReference>
<dbReference type="PANTHER" id="PTHR43434">
    <property type="entry name" value="PHOSPHOGLYCOLATE PHOSPHATASE"/>
    <property type="match status" value="1"/>
</dbReference>
<dbReference type="InterPro" id="IPR023198">
    <property type="entry name" value="PGP-like_dom2"/>
</dbReference>
<accession>A0A2P8CVG3</accession>
<dbReference type="InterPro" id="IPR023214">
    <property type="entry name" value="HAD_sf"/>
</dbReference>
<name>A0A2P8CVG3_9ACTN</name>
<comment type="caution">
    <text evidence="1">The sequence shown here is derived from an EMBL/GenBank/DDBJ whole genome shotgun (WGS) entry which is preliminary data.</text>
</comment>
<dbReference type="SUPFAM" id="SSF56784">
    <property type="entry name" value="HAD-like"/>
    <property type="match status" value="1"/>
</dbReference>
<dbReference type="GO" id="GO:0008967">
    <property type="term" value="F:phosphoglycolate phosphatase activity"/>
    <property type="evidence" value="ECO:0007669"/>
    <property type="project" value="TreeGrafter"/>
</dbReference>
<dbReference type="InterPro" id="IPR036412">
    <property type="entry name" value="HAD-like_sf"/>
</dbReference>
<dbReference type="Gene3D" id="3.40.50.1000">
    <property type="entry name" value="HAD superfamily/HAD-like"/>
    <property type="match status" value="1"/>
</dbReference>
<dbReference type="RefSeq" id="WP_170134361.1">
    <property type="nucleotide sequence ID" value="NZ_PYGA01000028.1"/>
</dbReference>
<dbReference type="Pfam" id="PF13242">
    <property type="entry name" value="Hydrolase_like"/>
    <property type="match status" value="1"/>
</dbReference>
<dbReference type="SFLD" id="SFLDG01129">
    <property type="entry name" value="C1.5:_HAD__Beta-PGM__Phosphata"/>
    <property type="match status" value="1"/>
</dbReference>
<dbReference type="InterPro" id="IPR050155">
    <property type="entry name" value="HAD-like_hydrolase_sf"/>
</dbReference>
<dbReference type="AlphaFoldDB" id="A0A2P8CVG3"/>
<reference evidence="1 2" key="1">
    <citation type="submission" date="2018-03" db="EMBL/GenBank/DDBJ databases">
        <title>Genomic Encyclopedia of Archaeal and Bacterial Type Strains, Phase II (KMG-II): from individual species to whole genera.</title>
        <authorList>
            <person name="Goeker M."/>
        </authorList>
    </citation>
    <scope>NUCLEOTIDE SEQUENCE [LARGE SCALE GENOMIC DNA]</scope>
    <source>
        <strain evidence="1 2">DSM 45312</strain>
    </source>
</reference>
<dbReference type="EMBL" id="PYGA01000028">
    <property type="protein sequence ID" value="PSK88958.1"/>
    <property type="molecule type" value="Genomic_DNA"/>
</dbReference>
<dbReference type="Gene3D" id="1.10.150.240">
    <property type="entry name" value="Putative phosphatase, domain 2"/>
    <property type="match status" value="1"/>
</dbReference>
<dbReference type="PANTHER" id="PTHR43434:SF1">
    <property type="entry name" value="PHOSPHOGLYCOLATE PHOSPHATASE"/>
    <property type="match status" value="1"/>
</dbReference>
<dbReference type="Proteomes" id="UP000240542">
    <property type="component" value="Unassembled WGS sequence"/>
</dbReference>
<protein>
    <submittedName>
        <fullName evidence="1">Phosphoglycolate phosphatase-like HAD superfamily hydrolase</fullName>
    </submittedName>
</protein>
<evidence type="ECO:0000313" key="2">
    <source>
        <dbReference type="Proteomes" id="UP000240542"/>
    </source>
</evidence>
<keyword evidence="2" id="KW-1185">Reference proteome</keyword>
<proteinExistence type="predicted"/>
<evidence type="ECO:0000313" key="1">
    <source>
        <dbReference type="EMBL" id="PSK88958.1"/>
    </source>
</evidence>
<sequence length="234" mass="24124">MPPPSPLANDPLNPDGAAIAHVVWDWNGTLFDDAAAMVDSTIEAFAAVGLPPVTADHCRRSHTQPISDYYTALAGRALPGDVHTALNAAFDAAYARRRPALALAADALDCLDLVAGRGTQSLLSMHPHDRLMALVDRFGIAGRFARVDGQRGSDAGRKARHLAEHLGALGTGGAGVLLIGDSVDDARAAAAAGARCVLVASGLHTVEALRAERVPVGSTLSEALAMGFAEGAVR</sequence>
<dbReference type="GO" id="GO:0005829">
    <property type="term" value="C:cytosol"/>
    <property type="evidence" value="ECO:0007669"/>
    <property type="project" value="TreeGrafter"/>
</dbReference>
<gene>
    <name evidence="1" type="ORF">CLV63_12846</name>
</gene>